<keyword evidence="13" id="KW-1185">Reference proteome</keyword>
<dbReference type="Pfam" id="PF07730">
    <property type="entry name" value="HisKA_3"/>
    <property type="match status" value="1"/>
</dbReference>
<keyword evidence="8" id="KW-0902">Two-component regulatory system</keyword>
<comment type="catalytic activity">
    <reaction evidence="1">
        <text>ATP + protein L-histidine = ADP + protein N-phospho-L-histidine.</text>
        <dbReference type="EC" id="2.7.13.3"/>
    </reaction>
</comment>
<dbReference type="RefSeq" id="WP_344971859.1">
    <property type="nucleotide sequence ID" value="NZ_BAAAVI010000019.1"/>
</dbReference>
<keyword evidence="10" id="KW-0472">Membrane</keyword>
<evidence type="ECO:0000256" key="5">
    <source>
        <dbReference type="ARBA" id="ARBA00022741"/>
    </source>
</evidence>
<keyword evidence="7" id="KW-0067">ATP-binding</keyword>
<dbReference type="EC" id="2.7.13.3" evidence="2"/>
<dbReference type="Gene3D" id="3.30.565.10">
    <property type="entry name" value="Histidine kinase-like ATPase, C-terminal domain"/>
    <property type="match status" value="1"/>
</dbReference>
<dbReference type="InterPro" id="IPR011712">
    <property type="entry name" value="Sig_transdc_His_kin_sub3_dim/P"/>
</dbReference>
<keyword evidence="6 12" id="KW-0418">Kinase</keyword>
<evidence type="ECO:0000256" key="4">
    <source>
        <dbReference type="ARBA" id="ARBA00022679"/>
    </source>
</evidence>
<feature type="transmembrane region" description="Helical" evidence="10">
    <location>
        <begin position="136"/>
        <end position="155"/>
    </location>
</feature>
<feature type="domain" description="Histidine kinase" evidence="11">
    <location>
        <begin position="302"/>
        <end position="393"/>
    </location>
</feature>
<dbReference type="SMART" id="SM00387">
    <property type="entry name" value="HATPase_c"/>
    <property type="match status" value="1"/>
</dbReference>
<dbReference type="InterPro" id="IPR036890">
    <property type="entry name" value="HATPase_C_sf"/>
</dbReference>
<dbReference type="PANTHER" id="PTHR24421">
    <property type="entry name" value="NITRATE/NITRITE SENSOR PROTEIN NARX-RELATED"/>
    <property type="match status" value="1"/>
</dbReference>
<evidence type="ECO:0000256" key="9">
    <source>
        <dbReference type="SAM" id="MobiDB-lite"/>
    </source>
</evidence>
<dbReference type="InterPro" id="IPR005467">
    <property type="entry name" value="His_kinase_dom"/>
</dbReference>
<keyword evidence="5" id="KW-0547">Nucleotide-binding</keyword>
<dbReference type="CDD" id="cd16917">
    <property type="entry name" value="HATPase_UhpB-NarQ-NarX-like"/>
    <property type="match status" value="1"/>
</dbReference>
<evidence type="ECO:0000256" key="8">
    <source>
        <dbReference type="ARBA" id="ARBA00023012"/>
    </source>
</evidence>
<dbReference type="PROSITE" id="PS50109">
    <property type="entry name" value="HIS_KIN"/>
    <property type="match status" value="1"/>
</dbReference>
<dbReference type="Proteomes" id="UP001500831">
    <property type="component" value="Unassembled WGS sequence"/>
</dbReference>
<comment type="caution">
    <text evidence="12">The sequence shown here is derived from an EMBL/GenBank/DDBJ whole genome shotgun (WGS) entry which is preliminary data.</text>
</comment>
<evidence type="ECO:0000256" key="3">
    <source>
        <dbReference type="ARBA" id="ARBA00022553"/>
    </source>
</evidence>
<proteinExistence type="predicted"/>
<evidence type="ECO:0000256" key="1">
    <source>
        <dbReference type="ARBA" id="ARBA00000085"/>
    </source>
</evidence>
<evidence type="ECO:0000256" key="6">
    <source>
        <dbReference type="ARBA" id="ARBA00022777"/>
    </source>
</evidence>
<feature type="transmembrane region" description="Helical" evidence="10">
    <location>
        <begin position="88"/>
        <end position="106"/>
    </location>
</feature>
<accession>A0ABP6ID00</accession>
<dbReference type="GO" id="GO:0016301">
    <property type="term" value="F:kinase activity"/>
    <property type="evidence" value="ECO:0007669"/>
    <property type="project" value="UniProtKB-KW"/>
</dbReference>
<organism evidence="12 13">
    <name type="scientific">Streptosporangium fragile</name>
    <dbReference type="NCBI Taxonomy" id="46186"/>
    <lineage>
        <taxon>Bacteria</taxon>
        <taxon>Bacillati</taxon>
        <taxon>Actinomycetota</taxon>
        <taxon>Actinomycetes</taxon>
        <taxon>Streptosporangiales</taxon>
        <taxon>Streptosporangiaceae</taxon>
        <taxon>Streptosporangium</taxon>
    </lineage>
</organism>
<dbReference type="EMBL" id="BAAAVI010000019">
    <property type="protein sequence ID" value="GAA2870969.1"/>
    <property type="molecule type" value="Genomic_DNA"/>
</dbReference>
<evidence type="ECO:0000256" key="2">
    <source>
        <dbReference type="ARBA" id="ARBA00012438"/>
    </source>
</evidence>
<sequence length="398" mass="42680">MLRPLGDWRPTRLDVLLSLAVGVAGLVESFGRQGPGPGQIESPVPLAAGAVVAAALVLPRGRFPMTALLGLIAVGLAVREVAGAGYYAAWHFYSTLILVHTVGSAAELRSRRGFAGLGCVLVAYAFLQTFQRNDVAEVLIGAIFMGVAYGSGILLRRQIDRTMQLAERTTRLEVEREERARRAVEEERARIARELHDVVSHKVSIMTLHAGGVRMLLGDDRARERDMLLGVEKAGREAVDELRLMLGVLREAEGPDLEVARPGLDRLEELLTHVREAGLRVRLQTVGERRHLSEGLDLSAYRVIQEALTNVLKHARATRVGVVVAYGPDELTVEITDDGAGAPGDGHDRGGHGSGGHGLIGMRERTAMHGGDLSAGPAPGGGYRVAARFPVEAPATAR</sequence>
<dbReference type="InterPro" id="IPR050482">
    <property type="entry name" value="Sensor_HK_TwoCompSys"/>
</dbReference>
<feature type="transmembrane region" description="Helical" evidence="10">
    <location>
        <begin position="113"/>
        <end position="130"/>
    </location>
</feature>
<dbReference type="Gene3D" id="1.20.5.1930">
    <property type="match status" value="1"/>
</dbReference>
<keyword evidence="10" id="KW-0812">Transmembrane</keyword>
<evidence type="ECO:0000313" key="12">
    <source>
        <dbReference type="EMBL" id="GAA2870969.1"/>
    </source>
</evidence>
<keyword evidence="3" id="KW-0597">Phosphoprotein</keyword>
<keyword evidence="10" id="KW-1133">Transmembrane helix</keyword>
<feature type="region of interest" description="Disordered" evidence="9">
    <location>
        <begin position="339"/>
        <end position="361"/>
    </location>
</feature>
<protein>
    <recommendedName>
        <fullName evidence="2">histidine kinase</fullName>
        <ecNumber evidence="2">2.7.13.3</ecNumber>
    </recommendedName>
</protein>
<reference evidence="13" key="1">
    <citation type="journal article" date="2019" name="Int. J. Syst. Evol. Microbiol.">
        <title>The Global Catalogue of Microorganisms (GCM) 10K type strain sequencing project: providing services to taxonomists for standard genome sequencing and annotation.</title>
        <authorList>
            <consortium name="The Broad Institute Genomics Platform"/>
            <consortium name="The Broad Institute Genome Sequencing Center for Infectious Disease"/>
            <person name="Wu L."/>
            <person name="Ma J."/>
        </authorList>
    </citation>
    <scope>NUCLEOTIDE SEQUENCE [LARGE SCALE GENOMIC DNA]</scope>
    <source>
        <strain evidence="13">JCM 6242</strain>
    </source>
</reference>
<keyword evidence="4" id="KW-0808">Transferase</keyword>
<dbReference type="PANTHER" id="PTHR24421:SF10">
    <property type="entry name" value="NITRATE_NITRITE SENSOR PROTEIN NARQ"/>
    <property type="match status" value="1"/>
</dbReference>
<dbReference type="Pfam" id="PF02518">
    <property type="entry name" value="HATPase_c"/>
    <property type="match status" value="1"/>
</dbReference>
<evidence type="ECO:0000313" key="13">
    <source>
        <dbReference type="Proteomes" id="UP001500831"/>
    </source>
</evidence>
<dbReference type="InterPro" id="IPR003594">
    <property type="entry name" value="HATPase_dom"/>
</dbReference>
<dbReference type="SUPFAM" id="SSF55874">
    <property type="entry name" value="ATPase domain of HSP90 chaperone/DNA topoisomerase II/histidine kinase"/>
    <property type="match status" value="1"/>
</dbReference>
<evidence type="ECO:0000256" key="10">
    <source>
        <dbReference type="SAM" id="Phobius"/>
    </source>
</evidence>
<evidence type="ECO:0000256" key="7">
    <source>
        <dbReference type="ARBA" id="ARBA00022840"/>
    </source>
</evidence>
<gene>
    <name evidence="12" type="ORF">GCM10010517_31270</name>
</gene>
<evidence type="ECO:0000259" key="11">
    <source>
        <dbReference type="PROSITE" id="PS50109"/>
    </source>
</evidence>
<name>A0ABP6ID00_9ACTN</name>